<accession>A0ABS7GPY1</accession>
<evidence type="ECO:0000313" key="2">
    <source>
        <dbReference type="Proteomes" id="UP000717752"/>
    </source>
</evidence>
<dbReference type="Proteomes" id="UP000717752">
    <property type="component" value="Unassembled WGS sequence"/>
</dbReference>
<comment type="caution">
    <text evidence="1">The sequence shown here is derived from an EMBL/GenBank/DDBJ whole genome shotgun (WGS) entry which is preliminary data.</text>
</comment>
<dbReference type="EMBL" id="JAEUAK010000001">
    <property type="protein sequence ID" value="MBW9051415.1"/>
    <property type="molecule type" value="Genomic_DNA"/>
</dbReference>
<name>A0ABS7GPY1_9HYPH</name>
<proteinExistence type="predicted"/>
<protein>
    <recommendedName>
        <fullName evidence="3">Transmembrane protein</fullName>
    </recommendedName>
</protein>
<gene>
    <name evidence="1" type="ORF">JNB85_03175</name>
</gene>
<dbReference type="RefSeq" id="WP_220332930.1">
    <property type="nucleotide sequence ID" value="NZ_JAEUAK010000001.1"/>
</dbReference>
<sequence>MTRLQPLTLVDRMSLITLMVLTTATILMAAEAHAFCSVFCIHGDRTPETDICSGR</sequence>
<reference evidence="1 2" key="1">
    <citation type="journal article" date="2021" name="MBio">
        <title>Poor Competitiveness of Bradyrhizobium in Pigeon Pea Root Colonization in Indian Soils.</title>
        <authorList>
            <person name="Chalasani D."/>
            <person name="Basu A."/>
            <person name="Pullabhotla S.V.S.R.N."/>
            <person name="Jorrin B."/>
            <person name="Neal A.L."/>
            <person name="Poole P.S."/>
            <person name="Podile A.R."/>
            <person name="Tkacz A."/>
        </authorList>
    </citation>
    <scope>NUCLEOTIDE SEQUENCE [LARGE SCALE GENOMIC DNA]</scope>
    <source>
        <strain evidence="1 2">HU56</strain>
    </source>
</reference>
<keyword evidence="2" id="KW-1185">Reference proteome</keyword>
<organism evidence="1 2">
    <name type="scientific">Rhizobium mesosinicum</name>
    <dbReference type="NCBI Taxonomy" id="335017"/>
    <lineage>
        <taxon>Bacteria</taxon>
        <taxon>Pseudomonadati</taxon>
        <taxon>Pseudomonadota</taxon>
        <taxon>Alphaproteobacteria</taxon>
        <taxon>Hyphomicrobiales</taxon>
        <taxon>Rhizobiaceae</taxon>
        <taxon>Rhizobium/Agrobacterium group</taxon>
        <taxon>Rhizobium</taxon>
    </lineage>
</organism>
<evidence type="ECO:0000313" key="1">
    <source>
        <dbReference type="EMBL" id="MBW9051415.1"/>
    </source>
</evidence>
<evidence type="ECO:0008006" key="3">
    <source>
        <dbReference type="Google" id="ProtNLM"/>
    </source>
</evidence>